<gene>
    <name evidence="2" type="ORF">H9647_10950</name>
</gene>
<name>A0ABR8SYL6_9BACL</name>
<accession>A0ABR8SYL6</accession>
<evidence type="ECO:0000256" key="1">
    <source>
        <dbReference type="SAM" id="SignalP"/>
    </source>
</evidence>
<organism evidence="2 3">
    <name type="scientific">Paenibacillus gallinarum</name>
    <dbReference type="NCBI Taxonomy" id="2762232"/>
    <lineage>
        <taxon>Bacteria</taxon>
        <taxon>Bacillati</taxon>
        <taxon>Bacillota</taxon>
        <taxon>Bacilli</taxon>
        <taxon>Bacillales</taxon>
        <taxon>Paenibacillaceae</taxon>
        <taxon>Paenibacillus</taxon>
    </lineage>
</organism>
<proteinExistence type="predicted"/>
<comment type="caution">
    <text evidence="2">The sequence shown here is derived from an EMBL/GenBank/DDBJ whole genome shotgun (WGS) entry which is preliminary data.</text>
</comment>
<keyword evidence="1" id="KW-0732">Signal</keyword>
<evidence type="ECO:0000313" key="2">
    <source>
        <dbReference type="EMBL" id="MBD7968585.1"/>
    </source>
</evidence>
<keyword evidence="3" id="KW-1185">Reference proteome</keyword>
<dbReference type="EMBL" id="JACSQL010000003">
    <property type="protein sequence ID" value="MBD7968585.1"/>
    <property type="molecule type" value="Genomic_DNA"/>
</dbReference>
<dbReference type="Proteomes" id="UP000608071">
    <property type="component" value="Unassembled WGS sequence"/>
</dbReference>
<feature type="chain" id="PRO_5046579444" description="DUF4878 domain-containing protein" evidence="1">
    <location>
        <begin position="25"/>
        <end position="203"/>
    </location>
</feature>
<reference evidence="2 3" key="1">
    <citation type="submission" date="2020-08" db="EMBL/GenBank/DDBJ databases">
        <title>A Genomic Blueprint of the Chicken Gut Microbiome.</title>
        <authorList>
            <person name="Gilroy R."/>
            <person name="Ravi A."/>
            <person name="Getino M."/>
            <person name="Pursley I."/>
            <person name="Horton D.L."/>
            <person name="Alikhan N.-F."/>
            <person name="Baker D."/>
            <person name="Gharbi K."/>
            <person name="Hall N."/>
            <person name="Watson M."/>
            <person name="Adriaenssens E.M."/>
            <person name="Foster-Nyarko E."/>
            <person name="Jarju S."/>
            <person name="Secka A."/>
            <person name="Antonio M."/>
            <person name="Oren A."/>
            <person name="Chaudhuri R."/>
            <person name="La Ragione R.M."/>
            <person name="Hildebrand F."/>
            <person name="Pallen M.J."/>
        </authorList>
    </citation>
    <scope>NUCLEOTIDE SEQUENCE [LARGE SCALE GENOMIC DNA]</scope>
    <source>
        <strain evidence="2 3">Sa2BVA9</strain>
    </source>
</reference>
<protein>
    <recommendedName>
        <fullName evidence="4">DUF4878 domain-containing protein</fullName>
    </recommendedName>
</protein>
<dbReference type="RefSeq" id="WP_191799807.1">
    <property type="nucleotide sequence ID" value="NZ_JACSQL010000003.1"/>
</dbReference>
<evidence type="ECO:0008006" key="4">
    <source>
        <dbReference type="Google" id="ProtNLM"/>
    </source>
</evidence>
<sequence length="203" mass="22177">MKKQFGSLLLATAMLVGSAGMVGAEASPEAEAKEALTSYYEGLKALDPKTILNNSKSIAWPTRAEYETEIQSLATVEGYENVKVVDYTVLEFEKVSDIHFVATVDNEYANGRDFPAFELPVIQEDGEWLVVERGVTFVEKDDYAAEKASFAKSDSAAPAEEVVGEDEVYVATISSNLPDLFASIPENSVDLSSIQPLRDHRVV</sequence>
<evidence type="ECO:0000313" key="3">
    <source>
        <dbReference type="Proteomes" id="UP000608071"/>
    </source>
</evidence>
<feature type="signal peptide" evidence="1">
    <location>
        <begin position="1"/>
        <end position="24"/>
    </location>
</feature>